<dbReference type="KEGG" id="tpx:Turpa_2819"/>
<evidence type="ECO:0000256" key="2">
    <source>
        <dbReference type="SAM" id="Phobius"/>
    </source>
</evidence>
<feature type="signal peptide" evidence="3">
    <location>
        <begin position="1"/>
        <end position="18"/>
    </location>
</feature>
<keyword evidence="2" id="KW-1133">Transmembrane helix</keyword>
<dbReference type="SUPFAM" id="SSF55073">
    <property type="entry name" value="Nucleotide cyclase"/>
    <property type="match status" value="1"/>
</dbReference>
<dbReference type="Gene3D" id="2.60.40.2380">
    <property type="match status" value="1"/>
</dbReference>
<dbReference type="SMART" id="SM00044">
    <property type="entry name" value="CYCc"/>
    <property type="match status" value="1"/>
</dbReference>
<dbReference type="Proteomes" id="UP000006048">
    <property type="component" value="Chromosome"/>
</dbReference>
<evidence type="ECO:0000313" key="6">
    <source>
        <dbReference type="Proteomes" id="UP000006048"/>
    </source>
</evidence>
<keyword evidence="2" id="KW-0472">Membrane</keyword>
<proteinExistence type="predicted"/>
<evidence type="ECO:0000256" key="3">
    <source>
        <dbReference type="SAM" id="SignalP"/>
    </source>
</evidence>
<dbReference type="InterPro" id="IPR011622">
    <property type="entry name" value="7TMR_DISM_rcpt_extracell_dom2"/>
</dbReference>
<feature type="transmembrane region" description="Helical" evidence="2">
    <location>
        <begin position="293"/>
        <end position="311"/>
    </location>
</feature>
<dbReference type="RefSeq" id="WP_014803960.1">
    <property type="nucleotide sequence ID" value="NC_018020.1"/>
</dbReference>
<feature type="transmembrane region" description="Helical" evidence="2">
    <location>
        <begin position="225"/>
        <end position="246"/>
    </location>
</feature>
<dbReference type="PROSITE" id="PS50125">
    <property type="entry name" value="GUANYLATE_CYCLASE_2"/>
    <property type="match status" value="1"/>
</dbReference>
<accession>I4B851</accession>
<dbReference type="STRING" id="869212.Turpa_2819"/>
<dbReference type="AlphaFoldDB" id="I4B851"/>
<dbReference type="InterPro" id="IPR050697">
    <property type="entry name" value="Adenylyl/Guanylyl_Cyclase_3/4"/>
</dbReference>
<evidence type="ECO:0000259" key="4">
    <source>
        <dbReference type="PROSITE" id="PS50125"/>
    </source>
</evidence>
<feature type="transmembrane region" description="Helical" evidence="2">
    <location>
        <begin position="197"/>
        <end position="218"/>
    </location>
</feature>
<gene>
    <name evidence="5" type="ordered locus">Turpa_2819</name>
</gene>
<feature type="region of interest" description="Disordered" evidence="1">
    <location>
        <begin position="519"/>
        <end position="555"/>
    </location>
</feature>
<keyword evidence="6" id="KW-1185">Reference proteome</keyword>
<feature type="transmembrane region" description="Helical" evidence="2">
    <location>
        <begin position="317"/>
        <end position="340"/>
    </location>
</feature>
<feature type="transmembrane region" description="Helical" evidence="2">
    <location>
        <begin position="258"/>
        <end position="281"/>
    </location>
</feature>
<dbReference type="PANTHER" id="PTHR43081:SF1">
    <property type="entry name" value="ADENYLATE CYCLASE, TERMINAL-DIFFERENTIATION SPECIFIC"/>
    <property type="match status" value="1"/>
</dbReference>
<keyword evidence="3" id="KW-0732">Signal</keyword>
<dbReference type="InterPro" id="IPR011623">
    <property type="entry name" value="7TMR_DISM_rcpt_extracell_dom1"/>
</dbReference>
<dbReference type="InterPro" id="IPR029787">
    <property type="entry name" value="Nucleotide_cyclase"/>
</dbReference>
<dbReference type="OrthoDB" id="337251at2"/>
<dbReference type="Pfam" id="PF07696">
    <property type="entry name" value="7TMR-DISMED2"/>
    <property type="match status" value="1"/>
</dbReference>
<feature type="chain" id="PRO_5003686409" evidence="3">
    <location>
        <begin position="19"/>
        <end position="698"/>
    </location>
</feature>
<dbReference type="PANTHER" id="PTHR43081">
    <property type="entry name" value="ADENYLATE CYCLASE, TERMINAL-DIFFERENTIATION SPECIFIC-RELATED"/>
    <property type="match status" value="1"/>
</dbReference>
<feature type="domain" description="Guanylate cyclase" evidence="4">
    <location>
        <begin position="456"/>
        <end position="647"/>
    </location>
</feature>
<organism evidence="5 6">
    <name type="scientific">Turneriella parva (strain ATCC BAA-1111 / DSM 21527 / NCTC 11395 / H)</name>
    <name type="common">Leptospira parva</name>
    <dbReference type="NCBI Taxonomy" id="869212"/>
    <lineage>
        <taxon>Bacteria</taxon>
        <taxon>Pseudomonadati</taxon>
        <taxon>Spirochaetota</taxon>
        <taxon>Spirochaetia</taxon>
        <taxon>Leptospirales</taxon>
        <taxon>Leptospiraceae</taxon>
        <taxon>Turneriella</taxon>
    </lineage>
</organism>
<dbReference type="EMBL" id="CP002959">
    <property type="protein sequence ID" value="AFM13458.1"/>
    <property type="molecule type" value="Genomic_DNA"/>
</dbReference>
<sequence>MRLRLFFSALLFSTAAHSLDFAEYNNAQGAFDLKGHVYYYFEEYNEQQPHEALDLLKGGYFTRSESARLSLGYTRKPVWVAVPFVWKGKGAATFMLEITALIDRIQFNYVSERGLILDSSVTGRDYPLSSRALPNHNFVFPVRIEKPATAAVRGKPAGDSEAPGIVLMRLESQGSMLVPLQLMHETQFYKTDHIEQLVFGFYFGIMLVMVLYNLFLYASTRERSYAFYVFYILFFALFQFALWGYFHEVVLPESPKLAKYLLPVFLHLATVFQLLFATQFFQAQPLIPKQYKVAGLLSFIAFISLIAGPFLPYRIFIAIGIFSGAGAALAIFFMALTLYIKKVKAARYFLIAYTTLIVGVIFLSLRNLGIINYSFISTYSAQIGSALEVILLSLALADKINIWRDEKERAQKQVIDREREMNRAFQLFVPQKFLELAGETDFTRLELGKSTTRDITILFSDIRSFTALSESMSPEENFRFLNSYLRRMGPIIREHGGFIDKFIGDAIMALFAEGPGGPSDGTAKEGVLVPAEDHGGSKPAAGTTPSAPLAEGLGGPSDGTVKEGVLVPAEGPGGPSEPPTIRAARAALAMRAELIRYNEHRRAQGYQAIDIGIGIHTGSVRLGTIGENERWEGTVIGDTVNLASRIESLSSTFHAGIVISEALLKELPHELAARELDTIRVKGKKKAVKVYELMEHDG</sequence>
<dbReference type="GO" id="GO:0006171">
    <property type="term" value="P:cAMP biosynthetic process"/>
    <property type="evidence" value="ECO:0007669"/>
    <property type="project" value="TreeGrafter"/>
</dbReference>
<dbReference type="HOGENOM" id="CLU_000445_105_5_12"/>
<evidence type="ECO:0000256" key="1">
    <source>
        <dbReference type="SAM" id="MobiDB-lite"/>
    </source>
</evidence>
<dbReference type="PATRIC" id="fig|869212.3.peg.2840"/>
<evidence type="ECO:0000313" key="5">
    <source>
        <dbReference type="EMBL" id="AFM13458.1"/>
    </source>
</evidence>
<protein>
    <submittedName>
        <fullName evidence="5">Adenylate/guanylate cyclase</fullName>
    </submittedName>
</protein>
<feature type="transmembrane region" description="Helical" evidence="2">
    <location>
        <begin position="347"/>
        <end position="365"/>
    </location>
</feature>
<dbReference type="Gene3D" id="3.30.70.1230">
    <property type="entry name" value="Nucleotide cyclase"/>
    <property type="match status" value="1"/>
</dbReference>
<dbReference type="Pfam" id="PF00211">
    <property type="entry name" value="Guanylate_cyc"/>
    <property type="match status" value="2"/>
</dbReference>
<dbReference type="GO" id="GO:0004016">
    <property type="term" value="F:adenylate cyclase activity"/>
    <property type="evidence" value="ECO:0007669"/>
    <property type="project" value="UniProtKB-ARBA"/>
</dbReference>
<dbReference type="Pfam" id="PF07695">
    <property type="entry name" value="7TMR-DISM_7TM"/>
    <property type="match status" value="1"/>
</dbReference>
<keyword evidence="2" id="KW-0812">Transmembrane</keyword>
<dbReference type="CDD" id="cd07302">
    <property type="entry name" value="CHD"/>
    <property type="match status" value="1"/>
</dbReference>
<dbReference type="InterPro" id="IPR001054">
    <property type="entry name" value="A/G_cyclase"/>
</dbReference>
<name>I4B851_TURPD</name>
<reference evidence="5 6" key="1">
    <citation type="submission" date="2012-06" db="EMBL/GenBank/DDBJ databases">
        <title>The complete chromosome of genome of Turneriella parva DSM 21527.</title>
        <authorList>
            <consortium name="US DOE Joint Genome Institute (JGI-PGF)"/>
            <person name="Lucas S."/>
            <person name="Han J."/>
            <person name="Lapidus A."/>
            <person name="Bruce D."/>
            <person name="Goodwin L."/>
            <person name="Pitluck S."/>
            <person name="Peters L."/>
            <person name="Kyrpides N."/>
            <person name="Mavromatis K."/>
            <person name="Ivanova N."/>
            <person name="Mikhailova N."/>
            <person name="Chertkov O."/>
            <person name="Detter J.C."/>
            <person name="Tapia R."/>
            <person name="Han C."/>
            <person name="Land M."/>
            <person name="Hauser L."/>
            <person name="Markowitz V."/>
            <person name="Cheng J.-F."/>
            <person name="Hugenholtz P."/>
            <person name="Woyke T."/>
            <person name="Wu D."/>
            <person name="Gronow S."/>
            <person name="Wellnitz S."/>
            <person name="Brambilla E."/>
            <person name="Klenk H.-P."/>
            <person name="Eisen J.A."/>
        </authorList>
    </citation>
    <scope>NUCLEOTIDE SEQUENCE [LARGE SCALE GENOMIC DNA]</scope>
    <source>
        <strain evidence="6">ATCC BAA-1111 / DSM 21527 / NCTC 11395 / H</strain>
    </source>
</reference>
<dbReference type="GO" id="GO:0035556">
    <property type="term" value="P:intracellular signal transduction"/>
    <property type="evidence" value="ECO:0007669"/>
    <property type="project" value="InterPro"/>
</dbReference>